<dbReference type="AlphaFoldDB" id="A0A150WV03"/>
<proteinExistence type="predicted"/>
<accession>A0A150WV03</accession>
<sequence>MLFALFSAFQAYSSNAWACHCIADPYSKKYIYYKKTWYGTKRKWTCEYKCQDMRQQQTVVVGTHENWYMSDKGLEGICDGLHYVNRYNNYVKDFVWTFDEARHFDASESTSTELKTWNAEKCR</sequence>
<dbReference type="Proteomes" id="UP000075391">
    <property type="component" value="Unassembled WGS sequence"/>
</dbReference>
<protein>
    <submittedName>
        <fullName evidence="1">Uncharacterized protein</fullName>
    </submittedName>
</protein>
<dbReference type="OrthoDB" id="5296147at2"/>
<name>A0A150WV03_BDEBC</name>
<evidence type="ECO:0000313" key="1">
    <source>
        <dbReference type="EMBL" id="KYG70370.1"/>
    </source>
</evidence>
<dbReference type="EMBL" id="LUKF01000002">
    <property type="protein sequence ID" value="KYG70370.1"/>
    <property type="molecule type" value="Genomic_DNA"/>
</dbReference>
<comment type="caution">
    <text evidence="1">The sequence shown here is derived from an EMBL/GenBank/DDBJ whole genome shotgun (WGS) entry which is preliminary data.</text>
</comment>
<evidence type="ECO:0000313" key="2">
    <source>
        <dbReference type="Proteomes" id="UP000075391"/>
    </source>
</evidence>
<organism evidence="1 2">
    <name type="scientific">Bdellovibrio bacteriovorus</name>
    <dbReference type="NCBI Taxonomy" id="959"/>
    <lineage>
        <taxon>Bacteria</taxon>
        <taxon>Pseudomonadati</taxon>
        <taxon>Bdellovibrionota</taxon>
        <taxon>Bdellovibrionia</taxon>
        <taxon>Bdellovibrionales</taxon>
        <taxon>Pseudobdellovibrionaceae</taxon>
        <taxon>Bdellovibrio</taxon>
    </lineage>
</organism>
<reference evidence="1 2" key="1">
    <citation type="submission" date="2016-03" db="EMBL/GenBank/DDBJ databases">
        <authorList>
            <person name="Ploux O."/>
        </authorList>
    </citation>
    <scope>NUCLEOTIDE SEQUENCE [LARGE SCALE GENOMIC DNA]</scope>
    <source>
        <strain evidence="1 2">BER2</strain>
    </source>
</reference>
<gene>
    <name evidence="1" type="ORF">AZI85_14300</name>
</gene>